<dbReference type="OrthoDB" id="8339333at2"/>
<gene>
    <name evidence="6" type="ORF">A9D14_15945</name>
    <name evidence="7" type="ORF">H4O24_15665</name>
</gene>
<dbReference type="AlphaFoldDB" id="A0A1Z1FGK3"/>
<dbReference type="InterPro" id="IPR036390">
    <property type="entry name" value="WH_DNA-bd_sf"/>
</dbReference>
<evidence type="ECO:0000256" key="4">
    <source>
        <dbReference type="ARBA" id="ARBA00023163"/>
    </source>
</evidence>
<evidence type="ECO:0000313" key="6">
    <source>
        <dbReference type="EMBL" id="ARU17837.1"/>
    </source>
</evidence>
<dbReference type="Proteomes" id="UP000515297">
    <property type="component" value="Plasmid plas1"/>
</dbReference>
<evidence type="ECO:0000313" key="9">
    <source>
        <dbReference type="Proteomes" id="UP000515297"/>
    </source>
</evidence>
<dbReference type="InterPro" id="IPR050389">
    <property type="entry name" value="LysR-type_TF"/>
</dbReference>
<dbReference type="GO" id="GO:0003700">
    <property type="term" value="F:DNA-binding transcription factor activity"/>
    <property type="evidence" value="ECO:0007669"/>
    <property type="project" value="InterPro"/>
</dbReference>
<evidence type="ECO:0000313" key="7">
    <source>
        <dbReference type="EMBL" id="QNE07336.1"/>
    </source>
</evidence>
<comment type="similarity">
    <text evidence="1">Belongs to the LysR transcriptional regulatory family.</text>
</comment>
<keyword evidence="3" id="KW-0238">DNA-binding</keyword>
<dbReference type="Gene3D" id="3.40.190.10">
    <property type="entry name" value="Periplasmic binding protein-like II"/>
    <property type="match status" value="2"/>
</dbReference>
<dbReference type="Gene3D" id="1.10.10.10">
    <property type="entry name" value="Winged helix-like DNA-binding domain superfamily/Winged helix DNA-binding domain"/>
    <property type="match status" value="1"/>
</dbReference>
<keyword evidence="2" id="KW-0805">Transcription regulation</keyword>
<keyword evidence="8" id="KW-1185">Reference proteome</keyword>
<name>A0A1Z1FGK3_9SPHN</name>
<dbReference type="KEGG" id="cman:A9D14_15945"/>
<dbReference type="SUPFAM" id="SSF53850">
    <property type="entry name" value="Periplasmic binding protein-like II"/>
    <property type="match status" value="1"/>
</dbReference>
<dbReference type="PROSITE" id="PS50931">
    <property type="entry name" value="HTH_LYSR"/>
    <property type="match status" value="1"/>
</dbReference>
<evidence type="ECO:0000256" key="3">
    <source>
        <dbReference type="ARBA" id="ARBA00023125"/>
    </source>
</evidence>
<dbReference type="Proteomes" id="UP000195807">
    <property type="component" value="Plasmid pCME4A9I"/>
</dbReference>
<sequence>MRLDNFDLNLLVAFNVLMEERSVTAAARRMNITQPAMSAALKRLRESFQDELLVQNGKKMFPTPHALALAPEVEATLVRFRSLISTGTVFDPATSKRQFKLVTSDYITTVLLVPLIRTLHEEAPGIRLDLSLPSPESPELIERGEADLVISPERFMIGNHPREKIFEERLVVVGCRSNPALEGSMSVERFLGCGHVSTRIAGRDTFIEEALGKTIGERRVEVTAQSFIQVPWLLRNTNRLAVMHERLAKVCADPLSLRIADPDFDLPVMAEMMMYHSTRSKDEGLAWLRRKLIEVARSSS</sequence>
<dbReference type="Pfam" id="PF03466">
    <property type="entry name" value="LysR_substrate"/>
    <property type="match status" value="1"/>
</dbReference>
<dbReference type="InterPro" id="IPR000847">
    <property type="entry name" value="LysR_HTH_N"/>
</dbReference>
<accession>A0A1Z1FGK3</accession>
<dbReference type="PANTHER" id="PTHR30118">
    <property type="entry name" value="HTH-TYPE TRANSCRIPTIONAL REGULATOR LEUO-RELATED"/>
    <property type="match status" value="1"/>
</dbReference>
<proteinExistence type="inferred from homology"/>
<dbReference type="EMBL" id="CP060053">
    <property type="protein sequence ID" value="QNE07336.1"/>
    <property type="molecule type" value="Genomic_DNA"/>
</dbReference>
<dbReference type="PRINTS" id="PR00039">
    <property type="entry name" value="HTHLYSR"/>
</dbReference>
<dbReference type="STRING" id="450378.GCA_001661675_03204"/>
<geneLocation type="plasmid" evidence="8">
    <name>pcme4a9i</name>
</geneLocation>
<dbReference type="SUPFAM" id="SSF46785">
    <property type="entry name" value="Winged helix' DNA-binding domain"/>
    <property type="match status" value="1"/>
</dbReference>
<reference evidence="6 8" key="1">
    <citation type="submission" date="2017-01" db="EMBL/GenBank/DDBJ databases">
        <title>Complete genome sequence of esterase-producing bacterium Croceicoccus marinus E4A9.</title>
        <authorList>
            <person name="Wu Y.-H."/>
            <person name="Cheng H."/>
            <person name="Xu L."/>
            <person name="Huo Y.-Y."/>
            <person name="Wang C.-S."/>
            <person name="Xu X.-W."/>
        </authorList>
    </citation>
    <scope>NUCLEOTIDE SEQUENCE [LARGE SCALE GENOMIC DNA]</scope>
    <source>
        <strain evidence="6 8">E4A9</strain>
        <plasmid evidence="6">pCME4A9I</plasmid>
        <plasmid evidence="8">Plasmid pcme4a9i</plasmid>
    </source>
</reference>
<geneLocation type="plasmid" evidence="6">
    <name>pCME4A9I</name>
</geneLocation>
<dbReference type="Pfam" id="PF00126">
    <property type="entry name" value="HTH_1"/>
    <property type="match status" value="1"/>
</dbReference>
<protein>
    <submittedName>
        <fullName evidence="7">LysR family transcriptional regulator</fullName>
    </submittedName>
</protein>
<organism evidence="6 8">
    <name type="scientific">Croceicoccus marinus</name>
    <dbReference type="NCBI Taxonomy" id="450378"/>
    <lineage>
        <taxon>Bacteria</taxon>
        <taxon>Pseudomonadati</taxon>
        <taxon>Pseudomonadota</taxon>
        <taxon>Alphaproteobacteria</taxon>
        <taxon>Sphingomonadales</taxon>
        <taxon>Erythrobacteraceae</taxon>
        <taxon>Croceicoccus</taxon>
    </lineage>
</organism>
<reference evidence="7 9" key="2">
    <citation type="submission" date="2020-08" db="EMBL/GenBank/DDBJ databases">
        <authorList>
            <person name="Liu G."/>
            <person name="Sun C."/>
        </authorList>
    </citation>
    <scope>NUCLEOTIDE SEQUENCE [LARGE SCALE GENOMIC DNA]</scope>
    <source>
        <strain evidence="7 9">OT19</strain>
        <plasmid evidence="7 9">plas1</plasmid>
    </source>
</reference>
<keyword evidence="4" id="KW-0804">Transcription</keyword>
<evidence type="ECO:0000256" key="2">
    <source>
        <dbReference type="ARBA" id="ARBA00023015"/>
    </source>
</evidence>
<evidence type="ECO:0000256" key="1">
    <source>
        <dbReference type="ARBA" id="ARBA00009437"/>
    </source>
</evidence>
<evidence type="ECO:0000313" key="8">
    <source>
        <dbReference type="Proteomes" id="UP000195807"/>
    </source>
</evidence>
<dbReference type="GO" id="GO:0003677">
    <property type="term" value="F:DNA binding"/>
    <property type="evidence" value="ECO:0007669"/>
    <property type="project" value="UniProtKB-KW"/>
</dbReference>
<keyword evidence="6" id="KW-0614">Plasmid</keyword>
<dbReference type="PANTHER" id="PTHR30118:SF6">
    <property type="entry name" value="HTH-TYPE TRANSCRIPTIONAL REGULATOR LEUO"/>
    <property type="match status" value="1"/>
</dbReference>
<geneLocation type="plasmid" evidence="7 9">
    <name>plas1</name>
</geneLocation>
<dbReference type="InterPro" id="IPR005119">
    <property type="entry name" value="LysR_subst-bd"/>
</dbReference>
<dbReference type="EMBL" id="CP019603">
    <property type="protein sequence ID" value="ARU17837.1"/>
    <property type="molecule type" value="Genomic_DNA"/>
</dbReference>
<evidence type="ECO:0000259" key="5">
    <source>
        <dbReference type="PROSITE" id="PS50931"/>
    </source>
</evidence>
<feature type="domain" description="HTH lysR-type" evidence="5">
    <location>
        <begin position="6"/>
        <end position="63"/>
    </location>
</feature>
<dbReference type="RefSeq" id="WP_066850103.1">
    <property type="nucleotide sequence ID" value="NZ_CP019603.1"/>
</dbReference>
<dbReference type="InterPro" id="IPR036388">
    <property type="entry name" value="WH-like_DNA-bd_sf"/>
</dbReference>